<keyword evidence="1" id="KW-0812">Transmembrane</keyword>
<proteinExistence type="predicted"/>
<organism evidence="2">
    <name type="scientific">marine metagenome</name>
    <dbReference type="NCBI Taxonomy" id="408172"/>
    <lineage>
        <taxon>unclassified sequences</taxon>
        <taxon>metagenomes</taxon>
        <taxon>ecological metagenomes</taxon>
    </lineage>
</organism>
<keyword evidence="1" id="KW-1133">Transmembrane helix</keyword>
<accession>A0A382KJP8</accession>
<evidence type="ECO:0000313" key="2">
    <source>
        <dbReference type="EMBL" id="SVC24690.1"/>
    </source>
</evidence>
<reference evidence="2" key="1">
    <citation type="submission" date="2018-05" db="EMBL/GenBank/DDBJ databases">
        <authorList>
            <person name="Lanie J.A."/>
            <person name="Ng W.-L."/>
            <person name="Kazmierczak K.M."/>
            <person name="Andrzejewski T.M."/>
            <person name="Davidsen T.M."/>
            <person name="Wayne K.J."/>
            <person name="Tettelin H."/>
            <person name="Glass J.I."/>
            <person name="Rusch D."/>
            <person name="Podicherti R."/>
            <person name="Tsui H.-C.T."/>
            <person name="Winkler M.E."/>
        </authorList>
    </citation>
    <scope>NUCLEOTIDE SEQUENCE</scope>
</reference>
<gene>
    <name evidence="2" type="ORF">METZ01_LOCUS277544</name>
</gene>
<feature type="transmembrane region" description="Helical" evidence="1">
    <location>
        <begin position="50"/>
        <end position="67"/>
    </location>
</feature>
<name>A0A382KJP8_9ZZZZ</name>
<protein>
    <submittedName>
        <fullName evidence="2">Uncharacterized protein</fullName>
    </submittedName>
</protein>
<dbReference type="InterPro" id="IPR045385">
    <property type="entry name" value="DUF6526"/>
</dbReference>
<dbReference type="EMBL" id="UINC01081131">
    <property type="protein sequence ID" value="SVC24690.1"/>
    <property type="molecule type" value="Genomic_DNA"/>
</dbReference>
<dbReference type="AlphaFoldDB" id="A0A382KJP8"/>
<sequence>MSEKKPQNYKNHAKFIPVFHYIALPLLLVNFFGALFRVTQEISFYTLNDVGLAISLIVVAVFTRLFALKAQDRVIRLEEQIRMQTFLPDALKVHVGRLTMGQIVALRFASDEELADLTQEALDQNTSPNALKQAVKHWRPDYNRV</sequence>
<evidence type="ECO:0000256" key="1">
    <source>
        <dbReference type="SAM" id="Phobius"/>
    </source>
</evidence>
<keyword evidence="1" id="KW-0472">Membrane</keyword>
<dbReference type="Pfam" id="PF20136">
    <property type="entry name" value="DUF6526"/>
    <property type="match status" value="1"/>
</dbReference>
<feature type="transmembrane region" description="Helical" evidence="1">
    <location>
        <begin position="21"/>
        <end position="38"/>
    </location>
</feature>